<comment type="similarity">
    <text evidence="2">Belongs to the citrate synthase family.</text>
</comment>
<dbReference type="GO" id="GO:0036440">
    <property type="term" value="F:citrate synthase activity"/>
    <property type="evidence" value="ECO:0007669"/>
    <property type="project" value="UniProtKB-EC"/>
</dbReference>
<dbReference type="Pfam" id="PF00285">
    <property type="entry name" value="Citrate_synt"/>
    <property type="match status" value="1"/>
</dbReference>
<organism evidence="6">
    <name type="scientific">freshwater metagenome</name>
    <dbReference type="NCBI Taxonomy" id="449393"/>
    <lineage>
        <taxon>unclassified sequences</taxon>
        <taxon>metagenomes</taxon>
        <taxon>ecological metagenomes</taxon>
    </lineage>
</organism>
<dbReference type="InterPro" id="IPR036969">
    <property type="entry name" value="Citrate_synthase_sf"/>
</dbReference>
<dbReference type="AlphaFoldDB" id="A0A6J6LUB4"/>
<dbReference type="InterPro" id="IPR002020">
    <property type="entry name" value="Citrate_synthase"/>
</dbReference>
<evidence type="ECO:0000256" key="1">
    <source>
        <dbReference type="ARBA" id="ARBA00005007"/>
    </source>
</evidence>
<dbReference type="GO" id="GO:0006099">
    <property type="term" value="P:tricarboxylic acid cycle"/>
    <property type="evidence" value="ECO:0007669"/>
    <property type="project" value="UniProtKB-KW"/>
</dbReference>
<evidence type="ECO:0000256" key="5">
    <source>
        <dbReference type="ARBA" id="ARBA00022679"/>
    </source>
</evidence>
<evidence type="ECO:0000256" key="4">
    <source>
        <dbReference type="ARBA" id="ARBA00022532"/>
    </source>
</evidence>
<sequence length="265" mass="28587">MLGALPTLAAYAYKHTQGEAFVDPDPSLGYVANFLNMTFGKAGVAPSLNPAVVSAVDTLLLLHADHEQNCSTSTVRMVGSADANVYGSVAAGIQALFGPLHGGANQAVMEMLQDISDAGGDVADFVTKVKNKEDGVKLMGFGHRVYKSYDPRAAIVKGHVDNVLDALGVEDPLLEIARTLEATALSDDFFVSRKLYPNVDFYTGIVYKAMGFSTDMFTVLFALGRLPGWVAQWREMVEDPTTKIGRPRQVYIGSDKRDYVAITGR</sequence>
<dbReference type="PANTHER" id="PTHR42871">
    <property type="entry name" value="CITRATE SYNTHASE"/>
    <property type="match status" value="1"/>
</dbReference>
<dbReference type="EC" id="2.3.3.16" evidence="3"/>
<dbReference type="Gene3D" id="1.10.580.10">
    <property type="entry name" value="Citrate Synthase, domain 1"/>
    <property type="match status" value="1"/>
</dbReference>
<dbReference type="InterPro" id="IPR019810">
    <property type="entry name" value="Citrate_synthase_AS"/>
</dbReference>
<dbReference type="Gene3D" id="1.10.230.10">
    <property type="entry name" value="Cytochrome P450-Terp, domain 2"/>
    <property type="match status" value="1"/>
</dbReference>
<comment type="pathway">
    <text evidence="1">Carbohydrate metabolism.</text>
</comment>
<accession>A0A6J6LUB4</accession>
<dbReference type="FunFam" id="1.10.230.10:FF:000002">
    <property type="entry name" value="Citrate synthase"/>
    <property type="match status" value="1"/>
</dbReference>
<dbReference type="SUPFAM" id="SSF48256">
    <property type="entry name" value="Citrate synthase"/>
    <property type="match status" value="1"/>
</dbReference>
<keyword evidence="5" id="KW-0808">Transferase</keyword>
<keyword evidence="4" id="KW-0816">Tricarboxylic acid cycle</keyword>
<reference evidence="6" key="1">
    <citation type="submission" date="2020-05" db="EMBL/GenBank/DDBJ databases">
        <authorList>
            <person name="Chiriac C."/>
            <person name="Salcher M."/>
            <person name="Ghai R."/>
            <person name="Kavagutti S V."/>
        </authorList>
    </citation>
    <scope>NUCLEOTIDE SEQUENCE</scope>
</reference>
<name>A0A6J6LUB4_9ZZZZ</name>
<dbReference type="EMBL" id="CAEZWR010000070">
    <property type="protein sequence ID" value="CAB4664073.1"/>
    <property type="molecule type" value="Genomic_DNA"/>
</dbReference>
<dbReference type="PROSITE" id="PS00480">
    <property type="entry name" value="CITRATE_SYNTHASE"/>
    <property type="match status" value="1"/>
</dbReference>
<evidence type="ECO:0000313" key="6">
    <source>
        <dbReference type="EMBL" id="CAB4664073.1"/>
    </source>
</evidence>
<dbReference type="InterPro" id="IPR016142">
    <property type="entry name" value="Citrate_synth-like_lrg_a-sub"/>
</dbReference>
<dbReference type="InterPro" id="IPR016143">
    <property type="entry name" value="Citrate_synth-like_sm_a-sub"/>
</dbReference>
<gene>
    <name evidence="6" type="ORF">UFOPK2282_00734</name>
</gene>
<dbReference type="PANTHER" id="PTHR42871:SF1">
    <property type="entry name" value="CITRATE SYNTHASE"/>
    <property type="match status" value="1"/>
</dbReference>
<evidence type="ECO:0000256" key="3">
    <source>
        <dbReference type="ARBA" id="ARBA00012972"/>
    </source>
</evidence>
<protein>
    <recommendedName>
        <fullName evidence="3">citrate synthase (unknown stereospecificity)</fullName>
        <ecNumber evidence="3">2.3.3.16</ecNumber>
    </recommendedName>
</protein>
<proteinExistence type="inferred from homology"/>
<evidence type="ECO:0000256" key="2">
    <source>
        <dbReference type="ARBA" id="ARBA00010566"/>
    </source>
</evidence>
<dbReference type="PRINTS" id="PR00143">
    <property type="entry name" value="CITRTSNTHASE"/>
</dbReference>